<dbReference type="PANTHER" id="PTHR11203:SF52">
    <property type="entry name" value="MRNA 3-END PROCESSING FACTOR"/>
    <property type="match status" value="1"/>
</dbReference>
<dbReference type="Pfam" id="PF16661">
    <property type="entry name" value="Lactamase_B_6"/>
    <property type="match status" value="1"/>
</dbReference>
<evidence type="ECO:0000256" key="1">
    <source>
        <dbReference type="ARBA" id="ARBA00022801"/>
    </source>
</evidence>
<organism evidence="4 5">
    <name type="scientific">Thermoplasma acidophilum (strain ATCC 25905 / DSM 1728 / JCM 9062 / NBRC 15155 / AMRC-C165)</name>
    <dbReference type="NCBI Taxonomy" id="273075"/>
    <lineage>
        <taxon>Archaea</taxon>
        <taxon>Methanobacteriati</taxon>
        <taxon>Thermoplasmatota</taxon>
        <taxon>Thermoplasmata</taxon>
        <taxon>Thermoplasmatales</taxon>
        <taxon>Thermoplasmataceae</taxon>
        <taxon>Thermoplasma</taxon>
    </lineage>
</organism>
<keyword evidence="5" id="KW-1185">Reference proteome</keyword>
<evidence type="ECO:0008006" key="6">
    <source>
        <dbReference type="Google" id="ProtNLM"/>
    </source>
</evidence>
<dbReference type="RefSeq" id="WP_010900761.1">
    <property type="nucleotide sequence ID" value="NC_002578.1"/>
</dbReference>
<dbReference type="Gene3D" id="3.60.15.10">
    <property type="entry name" value="Ribonuclease Z/Hydroxyacylglutathione hydrolase-like"/>
    <property type="match status" value="1"/>
</dbReference>
<dbReference type="DNASU" id="1455952"/>
<reference evidence="4 5" key="1">
    <citation type="journal article" date="2000" name="Nature">
        <title>The genome sequence of the thermoacidophilic scavenger Thermoplasma acidophilum.</title>
        <authorList>
            <person name="Ruepp A."/>
            <person name="Graml W."/>
            <person name="Santos-Martinez M.L."/>
            <person name="Koretke K.K."/>
            <person name="Volker C."/>
            <person name="Mewes H.W."/>
            <person name="Frishman D."/>
            <person name="Stocker S."/>
            <person name="Lupas A.N."/>
            <person name="Baumeister W."/>
        </authorList>
    </citation>
    <scope>NUCLEOTIDE SEQUENCE [LARGE SCALE GENOMIC DNA]</scope>
    <source>
        <strain evidence="5">ATCC 25905 / DSM 1728 / JCM 9062 / NBRC 15155 / AMRC-C165</strain>
    </source>
</reference>
<dbReference type="PANTHER" id="PTHR11203">
    <property type="entry name" value="CLEAVAGE AND POLYADENYLATION SPECIFICITY FACTOR FAMILY MEMBER"/>
    <property type="match status" value="1"/>
</dbReference>
<evidence type="ECO:0000313" key="5">
    <source>
        <dbReference type="Proteomes" id="UP000001024"/>
    </source>
</evidence>
<dbReference type="Gene3D" id="3.40.50.10890">
    <property type="match status" value="1"/>
</dbReference>
<name>Q9HL97_THEAC</name>
<dbReference type="EnsemblBacteria" id="CAC11477">
    <property type="protein sequence ID" value="CAC11477"/>
    <property type="gene ID" value="CAC11477"/>
</dbReference>
<feature type="domain" description="Beta-Casp" evidence="3">
    <location>
        <begin position="224"/>
        <end position="331"/>
    </location>
</feature>
<accession>Q9HL97</accession>
<feature type="domain" description="Metallo-beta-lactamase" evidence="2">
    <location>
        <begin position="13"/>
        <end position="190"/>
    </location>
</feature>
<protein>
    <recommendedName>
        <fullName evidence="6">mRNA 3'-end processing factor</fullName>
    </recommendedName>
</protein>
<proteinExistence type="predicted"/>
<dbReference type="eggNOG" id="arCOG00541">
    <property type="taxonomic scope" value="Archaea"/>
</dbReference>
<dbReference type="CDD" id="cd16295">
    <property type="entry name" value="TTHA0252-CPSF-like_MBL-fold"/>
    <property type="match status" value="1"/>
</dbReference>
<dbReference type="GO" id="GO:0016787">
    <property type="term" value="F:hydrolase activity"/>
    <property type="evidence" value="ECO:0007669"/>
    <property type="project" value="UniProtKB-KW"/>
</dbReference>
<dbReference type="InterPro" id="IPR050698">
    <property type="entry name" value="MBL"/>
</dbReference>
<dbReference type="Pfam" id="PF07521">
    <property type="entry name" value="RMMBL"/>
    <property type="match status" value="1"/>
</dbReference>
<dbReference type="Pfam" id="PF10996">
    <property type="entry name" value="Beta-Casp"/>
    <property type="match status" value="1"/>
</dbReference>
<evidence type="ECO:0000259" key="3">
    <source>
        <dbReference type="SMART" id="SM01027"/>
    </source>
</evidence>
<dbReference type="STRING" id="273075.gene:9571551"/>
<dbReference type="Proteomes" id="UP000001024">
    <property type="component" value="Chromosome"/>
</dbReference>
<dbReference type="GO" id="GO:0004521">
    <property type="term" value="F:RNA endonuclease activity"/>
    <property type="evidence" value="ECO:0007669"/>
    <property type="project" value="TreeGrafter"/>
</dbReference>
<sequence length="407" mass="45059">MKLKFLGGAEEVGRLGVKITDKDTSVIVDYGVIPEKPPQYPLPPEPVDAMFITHSHLDHIGAVPVYYHKGEPDLYATQMTLNTMKPLLRDALKVTNIEGYPAMFNEDDINSALANMRPARYFESIEVGNMVATPYPAGHIPGSTMWKFEDGISVTVTGDVNTIDTYLINGAKPIKTDVLIIESTYAGKNHESREDVRKRFRDSVKEVIDSGGKVIMPAFAVGRTQELIMTIADMGYDVAVDGMGNDISTIYLNTPGFLRSKKEFLRALSKVRIIKGRNMRENAIRSDIIISTSGMLDGGPVLGYIQKLLEDEKSAIFVTGYQVEGTNGRSLLETGTLTIAGVTVKPKMRVEFFDMSAHAGHDELVNFIKAIDPKKIVLCHGDHRENLLPDLEGYDVLLPYNGKEYEI</sequence>
<dbReference type="InterPro" id="IPR022712">
    <property type="entry name" value="Beta_Casp"/>
</dbReference>
<dbReference type="SMART" id="SM00849">
    <property type="entry name" value="Lactamase_B"/>
    <property type="match status" value="1"/>
</dbReference>
<dbReference type="InterPro" id="IPR001279">
    <property type="entry name" value="Metallo-B-lactamas"/>
</dbReference>
<dbReference type="SUPFAM" id="SSF56281">
    <property type="entry name" value="Metallo-hydrolase/oxidoreductase"/>
    <property type="match status" value="1"/>
</dbReference>
<evidence type="ECO:0000259" key="2">
    <source>
        <dbReference type="SMART" id="SM00849"/>
    </source>
</evidence>
<dbReference type="AlphaFoldDB" id="Q9HL97"/>
<dbReference type="EMBL" id="AL445064">
    <property type="protein sequence ID" value="CAC11477.1"/>
    <property type="molecule type" value="Genomic_DNA"/>
</dbReference>
<evidence type="ECO:0000313" key="4">
    <source>
        <dbReference type="EMBL" id="CAC11477.1"/>
    </source>
</evidence>
<keyword evidence="1" id="KW-0378">Hydrolase</keyword>
<dbReference type="OrthoDB" id="40950at2157"/>
<gene>
    <name evidence="4" type="ordered locus">Ta0333</name>
</gene>
<dbReference type="PaxDb" id="273075-Ta0333"/>
<dbReference type="InterPro" id="IPR011108">
    <property type="entry name" value="RMMBL"/>
</dbReference>
<dbReference type="KEGG" id="tac:Ta0333"/>
<dbReference type="SMART" id="SM01027">
    <property type="entry name" value="Beta-Casp"/>
    <property type="match status" value="1"/>
</dbReference>
<dbReference type="InParanoid" id="Q9HL97"/>
<dbReference type="HOGENOM" id="CLU_009673_5_1_2"/>
<dbReference type="InterPro" id="IPR036866">
    <property type="entry name" value="RibonucZ/Hydroxyglut_hydro"/>
</dbReference>